<keyword evidence="1 3" id="KW-0597">Phosphoprotein</keyword>
<feature type="domain" description="Response regulatory" evidence="5">
    <location>
        <begin position="602"/>
        <end position="720"/>
    </location>
</feature>
<dbReference type="PANTHER" id="PTHR45339:SF1">
    <property type="entry name" value="HYBRID SIGNAL TRANSDUCTION HISTIDINE KINASE J"/>
    <property type="match status" value="1"/>
</dbReference>
<keyword evidence="4" id="KW-0812">Transmembrane</keyword>
<dbReference type="CDD" id="cd17546">
    <property type="entry name" value="REC_hyHK_CKI1_RcsC-like"/>
    <property type="match status" value="1"/>
</dbReference>
<feature type="transmembrane region" description="Helical" evidence="4">
    <location>
        <begin position="121"/>
        <end position="143"/>
    </location>
</feature>
<dbReference type="PANTHER" id="PTHR45339">
    <property type="entry name" value="HYBRID SIGNAL TRANSDUCTION HISTIDINE KINASE J"/>
    <property type="match status" value="1"/>
</dbReference>
<keyword evidence="2" id="KW-0902">Two-component regulatory system</keyword>
<dbReference type="InterPro" id="IPR036890">
    <property type="entry name" value="HATPase_C_sf"/>
</dbReference>
<dbReference type="SUPFAM" id="SSF55874">
    <property type="entry name" value="ATPase domain of HSP90 chaperone/DNA topoisomerase II/histidine kinase"/>
    <property type="match status" value="1"/>
</dbReference>
<dbReference type="Proteomes" id="UP001595710">
    <property type="component" value="Unassembled WGS sequence"/>
</dbReference>
<dbReference type="SMART" id="SM00448">
    <property type="entry name" value="REC"/>
    <property type="match status" value="1"/>
</dbReference>
<dbReference type="InterPro" id="IPR011006">
    <property type="entry name" value="CheY-like_superfamily"/>
</dbReference>
<organism evidence="6 7">
    <name type="scientific">Reinekea marina</name>
    <dbReference type="NCBI Taxonomy" id="1310421"/>
    <lineage>
        <taxon>Bacteria</taxon>
        <taxon>Pseudomonadati</taxon>
        <taxon>Pseudomonadota</taxon>
        <taxon>Gammaproteobacteria</taxon>
        <taxon>Oceanospirillales</taxon>
        <taxon>Saccharospirillaceae</taxon>
        <taxon>Reinekea</taxon>
    </lineage>
</organism>
<feature type="transmembrane region" description="Helical" evidence="4">
    <location>
        <begin position="173"/>
        <end position="193"/>
    </location>
</feature>
<feature type="transmembrane region" description="Helical" evidence="4">
    <location>
        <begin position="29"/>
        <end position="47"/>
    </location>
</feature>
<sequence>MSLFFNPKHKAQKDRATLKKIDQTLSRQGLPSAILHFGLFIILEAYLRGKTGYTIPDTVYFFGFALIIMAAWRFVMIAQFESWYARGPKKWRERFILSGILHAGIWSSYLAYRLYTEPDHPILLLGILYTSAIAAGGTFVYSLYGYTVKVYLAVLLLPLVVFYLAVGAKPHDFVIGIAILALYAYLVMTASRISELIWSFLKMNTEYKLRLTALEQAREATTVEKSSNRRFVQQILLRLKTPLSGLLGVLGMLSSEDQESANNSMLTIARRSGFSILDLMSDLEAFIEQRDQTRVPNPIVFNLRKTLEHTLADMGPKAHEHGRELSYLYHPDVPERIEADPTWLSNAFRRMLDFALESAEQGEITVKIGLDPEHEDDLLVLSFYFMNNEIEKSDLTAAVERQMAILPEDEDITDQLTLMVSTAQFKAMGAKIYIRAKGDLKTIEVRLPIKATTQQASSFRPTKHMAGRSIILSDLSPLSERALAAEFLSWNMTVQKLDLEKLIDGDNAIDTDFVLVNLSVEDQKALTQIQLVNQLASRFDENTHLIIYASELQRNIVKNLTVDPIFIEKPVPRDQLLYTLRQAIEVLDDTAENKYQCEKQVKVLIAEDNLLNQRVLSAMLEQMGAEVDAVVNGHEAIKKVSENDYALVLMDCYMPRLDGLLATREIRQIESQTGSHIPIIAMSSEQSAEQEREYLAAGMDDFLSKPLQYDELVSVMQRWSSY</sequence>
<dbReference type="Gene3D" id="3.30.565.10">
    <property type="entry name" value="Histidine kinase-like ATPase, C-terminal domain"/>
    <property type="match status" value="1"/>
</dbReference>
<accession>A0ABV7WQ63</accession>
<evidence type="ECO:0000259" key="5">
    <source>
        <dbReference type="PROSITE" id="PS50110"/>
    </source>
</evidence>
<reference evidence="7" key="1">
    <citation type="journal article" date="2019" name="Int. J. Syst. Evol. Microbiol.">
        <title>The Global Catalogue of Microorganisms (GCM) 10K type strain sequencing project: providing services to taxonomists for standard genome sequencing and annotation.</title>
        <authorList>
            <consortium name="The Broad Institute Genomics Platform"/>
            <consortium name="The Broad Institute Genome Sequencing Center for Infectious Disease"/>
            <person name="Wu L."/>
            <person name="Ma J."/>
        </authorList>
    </citation>
    <scope>NUCLEOTIDE SEQUENCE [LARGE SCALE GENOMIC DNA]</scope>
    <source>
        <strain evidence="7">CECT 8288</strain>
    </source>
</reference>
<feature type="transmembrane region" description="Helical" evidence="4">
    <location>
        <begin position="95"/>
        <end position="115"/>
    </location>
</feature>
<feature type="modified residue" description="4-aspartylphosphate" evidence="3">
    <location>
        <position position="651"/>
    </location>
</feature>
<evidence type="ECO:0000256" key="2">
    <source>
        <dbReference type="ARBA" id="ARBA00023012"/>
    </source>
</evidence>
<proteinExistence type="predicted"/>
<gene>
    <name evidence="6" type="ORF">ACFOND_02800</name>
</gene>
<feature type="transmembrane region" description="Helical" evidence="4">
    <location>
        <begin position="59"/>
        <end position="75"/>
    </location>
</feature>
<feature type="transmembrane region" description="Helical" evidence="4">
    <location>
        <begin position="150"/>
        <end position="167"/>
    </location>
</feature>
<keyword evidence="4" id="KW-1133">Transmembrane helix</keyword>
<evidence type="ECO:0000313" key="6">
    <source>
        <dbReference type="EMBL" id="MFC3700554.1"/>
    </source>
</evidence>
<dbReference type="Gene3D" id="1.10.287.130">
    <property type="match status" value="1"/>
</dbReference>
<keyword evidence="4" id="KW-0472">Membrane</keyword>
<evidence type="ECO:0000256" key="3">
    <source>
        <dbReference type="PROSITE-ProRule" id="PRU00169"/>
    </source>
</evidence>
<evidence type="ECO:0000256" key="4">
    <source>
        <dbReference type="SAM" id="Phobius"/>
    </source>
</evidence>
<keyword evidence="7" id="KW-1185">Reference proteome</keyword>
<dbReference type="EMBL" id="JBHRYN010000005">
    <property type="protein sequence ID" value="MFC3700554.1"/>
    <property type="molecule type" value="Genomic_DNA"/>
</dbReference>
<comment type="caution">
    <text evidence="6">The sequence shown here is derived from an EMBL/GenBank/DDBJ whole genome shotgun (WGS) entry which is preliminary data.</text>
</comment>
<evidence type="ECO:0000256" key="1">
    <source>
        <dbReference type="ARBA" id="ARBA00022553"/>
    </source>
</evidence>
<dbReference type="PROSITE" id="PS50110">
    <property type="entry name" value="RESPONSE_REGULATORY"/>
    <property type="match status" value="1"/>
</dbReference>
<dbReference type="Gene3D" id="3.40.50.2300">
    <property type="match status" value="1"/>
</dbReference>
<evidence type="ECO:0000313" key="7">
    <source>
        <dbReference type="Proteomes" id="UP001595710"/>
    </source>
</evidence>
<dbReference type="RefSeq" id="WP_290281869.1">
    <property type="nucleotide sequence ID" value="NZ_JAUFQI010000001.1"/>
</dbReference>
<dbReference type="Pfam" id="PF00072">
    <property type="entry name" value="Response_reg"/>
    <property type="match status" value="1"/>
</dbReference>
<dbReference type="SUPFAM" id="SSF52172">
    <property type="entry name" value="CheY-like"/>
    <property type="match status" value="1"/>
</dbReference>
<dbReference type="InterPro" id="IPR001789">
    <property type="entry name" value="Sig_transdc_resp-reg_receiver"/>
</dbReference>
<name>A0ABV7WQ63_9GAMM</name>
<protein>
    <submittedName>
        <fullName evidence="6">Response regulator</fullName>
    </submittedName>
</protein>